<evidence type="ECO:0000256" key="3">
    <source>
        <dbReference type="PIRNR" id="PIRNR002070"/>
    </source>
</evidence>
<evidence type="ECO:0000256" key="2">
    <source>
        <dbReference type="HAMAP-Rule" id="MF_00984"/>
    </source>
</evidence>
<comment type="subunit">
    <text evidence="2">Homotetramer.</text>
</comment>
<sequence length="146" mass="16271">MSSYINRAQLQGVVGNDPELRYVGESGKAVCNVRLATTNRYKTAHGEFAEETEWHTVVGWETVAERMAQLNKGDWAAIEGRIRTRTAKDAKGTERTHREIICERVTRVDVLKAETRADSAPNQAAEKPSRANEPARPDESWGGFVS</sequence>
<dbReference type="GO" id="GO:0003697">
    <property type="term" value="F:single-stranded DNA binding"/>
    <property type="evidence" value="ECO:0007669"/>
    <property type="project" value="UniProtKB-UniRule"/>
</dbReference>
<dbReference type="HAMAP" id="MF_00984">
    <property type="entry name" value="SSB"/>
    <property type="match status" value="1"/>
</dbReference>
<name>D0L1A3_HALNC</name>
<dbReference type="HOGENOM" id="CLU_078758_2_0_6"/>
<dbReference type="STRING" id="555778.Hneap_1650"/>
<comment type="caution">
    <text evidence="2">Lacks conserved residue(s) required for the propagation of feature annotation.</text>
</comment>
<evidence type="ECO:0000313" key="5">
    <source>
        <dbReference type="EMBL" id="ACX96476.1"/>
    </source>
</evidence>
<dbReference type="InterPro" id="IPR000424">
    <property type="entry name" value="Primosome_PriB/ssb"/>
</dbReference>
<dbReference type="OrthoDB" id="5650776at2"/>
<dbReference type="AlphaFoldDB" id="D0L1A3"/>
<dbReference type="CDD" id="cd04496">
    <property type="entry name" value="SSB_OBF"/>
    <property type="match status" value="1"/>
</dbReference>
<dbReference type="RefSeq" id="WP_012824510.1">
    <property type="nucleotide sequence ID" value="NC_013422.1"/>
</dbReference>
<dbReference type="NCBIfam" id="TIGR00621">
    <property type="entry name" value="ssb"/>
    <property type="match status" value="1"/>
</dbReference>
<evidence type="ECO:0000313" key="6">
    <source>
        <dbReference type="Proteomes" id="UP000009102"/>
    </source>
</evidence>
<dbReference type="PROSITE" id="PS50935">
    <property type="entry name" value="SSB"/>
    <property type="match status" value="1"/>
</dbReference>
<dbReference type="SUPFAM" id="SSF50249">
    <property type="entry name" value="Nucleic acid-binding proteins"/>
    <property type="match status" value="1"/>
</dbReference>
<keyword evidence="6" id="KW-1185">Reference proteome</keyword>
<dbReference type="Pfam" id="PF00436">
    <property type="entry name" value="SSB"/>
    <property type="match status" value="1"/>
</dbReference>
<dbReference type="Gene3D" id="2.40.50.140">
    <property type="entry name" value="Nucleic acid-binding proteins"/>
    <property type="match status" value="1"/>
</dbReference>
<evidence type="ECO:0000256" key="1">
    <source>
        <dbReference type="ARBA" id="ARBA00023125"/>
    </source>
</evidence>
<reference evidence="5 6" key="1">
    <citation type="submission" date="2009-10" db="EMBL/GenBank/DDBJ databases">
        <title>Complete sequence of Halothiobacillus neapolitanus c2.</title>
        <authorList>
            <consortium name="US DOE Joint Genome Institute"/>
            <person name="Lucas S."/>
            <person name="Copeland A."/>
            <person name="Lapidus A."/>
            <person name="Glavina del Rio T."/>
            <person name="Tice H."/>
            <person name="Bruce D."/>
            <person name="Goodwin L."/>
            <person name="Pitluck S."/>
            <person name="Davenport K."/>
            <person name="Brettin T."/>
            <person name="Detter J.C."/>
            <person name="Han C."/>
            <person name="Tapia R."/>
            <person name="Larimer F."/>
            <person name="Land M."/>
            <person name="Hauser L."/>
            <person name="Kyrpides N."/>
            <person name="Mikhailova N."/>
            <person name="Kerfeld C."/>
            <person name="Cannon G."/>
            <person name="Heinhort S."/>
        </authorList>
    </citation>
    <scope>NUCLEOTIDE SEQUENCE [LARGE SCALE GENOMIC DNA]</scope>
    <source>
        <strain evidence="6">ATCC 23641 / c2</strain>
    </source>
</reference>
<accession>D0L1A3</accession>
<dbReference type="PANTHER" id="PTHR10302:SF27">
    <property type="entry name" value="SINGLE-STRANDED DNA-BINDING PROTEIN"/>
    <property type="match status" value="1"/>
</dbReference>
<dbReference type="Proteomes" id="UP000009102">
    <property type="component" value="Chromosome"/>
</dbReference>
<feature type="region of interest" description="Disordered" evidence="4">
    <location>
        <begin position="113"/>
        <end position="146"/>
    </location>
</feature>
<proteinExistence type="inferred from homology"/>
<gene>
    <name evidence="5" type="ordered locus">Hneap_1650</name>
</gene>
<dbReference type="GO" id="GO:0006260">
    <property type="term" value="P:DNA replication"/>
    <property type="evidence" value="ECO:0007669"/>
    <property type="project" value="InterPro"/>
</dbReference>
<dbReference type="EMBL" id="CP001801">
    <property type="protein sequence ID" value="ACX96476.1"/>
    <property type="molecule type" value="Genomic_DNA"/>
</dbReference>
<dbReference type="GO" id="GO:0009295">
    <property type="term" value="C:nucleoid"/>
    <property type="evidence" value="ECO:0007669"/>
    <property type="project" value="TreeGrafter"/>
</dbReference>
<evidence type="ECO:0000256" key="4">
    <source>
        <dbReference type="SAM" id="MobiDB-lite"/>
    </source>
</evidence>
<dbReference type="KEGG" id="hna:Hneap_1650"/>
<dbReference type="InterPro" id="IPR011344">
    <property type="entry name" value="ssDNA-bd"/>
</dbReference>
<dbReference type="PANTHER" id="PTHR10302">
    <property type="entry name" value="SINGLE-STRANDED DNA-BINDING PROTEIN"/>
    <property type="match status" value="1"/>
</dbReference>
<dbReference type="InterPro" id="IPR012340">
    <property type="entry name" value="NA-bd_OB-fold"/>
</dbReference>
<keyword evidence="1 2" id="KW-0238">DNA-binding</keyword>
<dbReference type="PIRSF" id="PIRSF002070">
    <property type="entry name" value="SSB"/>
    <property type="match status" value="1"/>
</dbReference>
<protein>
    <recommendedName>
        <fullName evidence="2 3">Single-stranded DNA-binding protein</fullName>
        <shortName evidence="2">SSB</shortName>
    </recommendedName>
</protein>
<feature type="compositionally biased region" description="Basic and acidic residues" evidence="4">
    <location>
        <begin position="127"/>
        <end position="139"/>
    </location>
</feature>
<dbReference type="eggNOG" id="COG0629">
    <property type="taxonomic scope" value="Bacteria"/>
</dbReference>
<organism evidence="5 6">
    <name type="scientific">Halothiobacillus neapolitanus (strain ATCC 23641 / DSM 15147 / CIP 104769 / NCIMB 8539 / c2)</name>
    <name type="common">Thiobacillus neapolitanus</name>
    <dbReference type="NCBI Taxonomy" id="555778"/>
    <lineage>
        <taxon>Bacteria</taxon>
        <taxon>Pseudomonadati</taxon>
        <taxon>Pseudomonadota</taxon>
        <taxon>Gammaproteobacteria</taxon>
        <taxon>Chromatiales</taxon>
        <taxon>Halothiobacillaceae</taxon>
        <taxon>Halothiobacillus</taxon>
    </lineage>
</organism>